<feature type="DNA-binding region" description="H-T-H motif" evidence="4">
    <location>
        <begin position="29"/>
        <end position="48"/>
    </location>
</feature>
<dbReference type="PANTHER" id="PTHR30055:SF238">
    <property type="entry name" value="MYCOFACTOCIN BIOSYNTHESIS TRANSCRIPTIONAL REGULATOR MFTR-RELATED"/>
    <property type="match status" value="1"/>
</dbReference>
<keyword evidence="2 4" id="KW-0238">DNA-binding</keyword>
<evidence type="ECO:0000256" key="1">
    <source>
        <dbReference type="ARBA" id="ARBA00023015"/>
    </source>
</evidence>
<comment type="caution">
    <text evidence="7">The sequence shown here is derived from an EMBL/GenBank/DDBJ whole genome shotgun (WGS) entry which is preliminary data.</text>
</comment>
<keyword evidence="3" id="KW-0804">Transcription</keyword>
<keyword evidence="1" id="KW-0805">Transcription regulation</keyword>
<reference evidence="6 8" key="1">
    <citation type="submission" date="2019-07" db="EMBL/GenBank/DDBJ databases">
        <title>Whole genome shotgun sequence of Frigoribacterium faeni NBRC 103066.</title>
        <authorList>
            <person name="Hosoyama A."/>
            <person name="Uohara A."/>
            <person name="Ohji S."/>
            <person name="Ichikawa N."/>
        </authorList>
    </citation>
    <scope>NUCLEOTIDE SEQUENCE [LARGE SCALE GENOMIC DNA]</scope>
    <source>
        <strain evidence="6 8">NBRC 103066</strain>
    </source>
</reference>
<accession>A0A7W3JKF6</accession>
<evidence type="ECO:0000313" key="7">
    <source>
        <dbReference type="EMBL" id="MBA8814354.1"/>
    </source>
</evidence>
<dbReference type="PROSITE" id="PS01081">
    <property type="entry name" value="HTH_TETR_1"/>
    <property type="match status" value="1"/>
</dbReference>
<dbReference type="EMBL" id="JACGWW010000004">
    <property type="protein sequence ID" value="MBA8814354.1"/>
    <property type="molecule type" value="Genomic_DNA"/>
</dbReference>
<dbReference type="Proteomes" id="UP000321154">
    <property type="component" value="Unassembled WGS sequence"/>
</dbReference>
<reference evidence="7 9" key="2">
    <citation type="submission" date="2020-07" db="EMBL/GenBank/DDBJ databases">
        <title>Sequencing the genomes of 1000 actinobacteria strains.</title>
        <authorList>
            <person name="Klenk H.-P."/>
        </authorList>
    </citation>
    <scope>NUCLEOTIDE SEQUENCE [LARGE SCALE GENOMIC DNA]</scope>
    <source>
        <strain evidence="7 9">DSM 10309</strain>
    </source>
</reference>
<dbReference type="GO" id="GO:0003700">
    <property type="term" value="F:DNA-binding transcription factor activity"/>
    <property type="evidence" value="ECO:0007669"/>
    <property type="project" value="TreeGrafter"/>
</dbReference>
<dbReference type="Gene3D" id="1.10.357.10">
    <property type="entry name" value="Tetracycline Repressor, domain 2"/>
    <property type="match status" value="1"/>
</dbReference>
<evidence type="ECO:0000313" key="9">
    <source>
        <dbReference type="Proteomes" id="UP000522688"/>
    </source>
</evidence>
<dbReference type="InterPro" id="IPR023772">
    <property type="entry name" value="DNA-bd_HTH_TetR-type_CS"/>
</dbReference>
<feature type="domain" description="HTH tetR-type" evidence="5">
    <location>
        <begin position="6"/>
        <end position="66"/>
    </location>
</feature>
<dbReference type="PRINTS" id="PR00455">
    <property type="entry name" value="HTHTETR"/>
</dbReference>
<sequence>MARWRSDTRERLQAAALHLYLSRGYDETTAADIAEAAEVTERTFFRHFADKREVLFDGREFLTTAFVDRVASAPSDAEPLAIIASALDGAAAFFAPERREWSRSRQRIIDANPALQERELLKLAGLAVEIAEALRTRGVEEPAATLSAQSCLTVFGVAFAAWVADGETRPFGDIARATLHELTRVTAGPDAR</sequence>
<evidence type="ECO:0000256" key="3">
    <source>
        <dbReference type="ARBA" id="ARBA00023163"/>
    </source>
</evidence>
<dbReference type="RefSeq" id="WP_146857133.1">
    <property type="nucleotide sequence ID" value="NZ_BAAAHR010000003.1"/>
</dbReference>
<dbReference type="SUPFAM" id="SSF46689">
    <property type="entry name" value="Homeodomain-like"/>
    <property type="match status" value="1"/>
</dbReference>
<proteinExistence type="predicted"/>
<evidence type="ECO:0000259" key="5">
    <source>
        <dbReference type="PROSITE" id="PS50977"/>
    </source>
</evidence>
<dbReference type="Proteomes" id="UP000522688">
    <property type="component" value="Unassembled WGS sequence"/>
</dbReference>
<protein>
    <submittedName>
        <fullName evidence="7">AcrR family transcriptional regulator</fullName>
    </submittedName>
    <submittedName>
        <fullName evidence="6">TetR family transcriptional regulator</fullName>
    </submittedName>
</protein>
<dbReference type="AlphaFoldDB" id="A0A7W3JKF6"/>
<dbReference type="Pfam" id="PF00440">
    <property type="entry name" value="TetR_N"/>
    <property type="match status" value="1"/>
</dbReference>
<evidence type="ECO:0000313" key="6">
    <source>
        <dbReference type="EMBL" id="GEK84819.1"/>
    </source>
</evidence>
<dbReference type="PANTHER" id="PTHR30055">
    <property type="entry name" value="HTH-TYPE TRANSCRIPTIONAL REGULATOR RUTR"/>
    <property type="match status" value="1"/>
</dbReference>
<evidence type="ECO:0000256" key="4">
    <source>
        <dbReference type="PROSITE-ProRule" id="PRU00335"/>
    </source>
</evidence>
<dbReference type="GO" id="GO:0000976">
    <property type="term" value="F:transcription cis-regulatory region binding"/>
    <property type="evidence" value="ECO:0007669"/>
    <property type="project" value="TreeGrafter"/>
</dbReference>
<evidence type="ECO:0000256" key="2">
    <source>
        <dbReference type="ARBA" id="ARBA00023125"/>
    </source>
</evidence>
<name>A0A7W3JKF6_9MICO</name>
<dbReference type="Pfam" id="PF17754">
    <property type="entry name" value="TetR_C_14"/>
    <property type="match status" value="1"/>
</dbReference>
<evidence type="ECO:0000313" key="8">
    <source>
        <dbReference type="Proteomes" id="UP000321154"/>
    </source>
</evidence>
<dbReference type="InterPro" id="IPR050109">
    <property type="entry name" value="HTH-type_TetR-like_transc_reg"/>
</dbReference>
<dbReference type="InterPro" id="IPR041347">
    <property type="entry name" value="MftR_C"/>
</dbReference>
<dbReference type="InterPro" id="IPR009057">
    <property type="entry name" value="Homeodomain-like_sf"/>
</dbReference>
<keyword evidence="8" id="KW-1185">Reference proteome</keyword>
<dbReference type="PROSITE" id="PS50977">
    <property type="entry name" value="HTH_TETR_2"/>
    <property type="match status" value="1"/>
</dbReference>
<dbReference type="OrthoDB" id="956698at2"/>
<dbReference type="EMBL" id="BJUV01000075">
    <property type="protein sequence ID" value="GEK84819.1"/>
    <property type="molecule type" value="Genomic_DNA"/>
</dbReference>
<gene>
    <name evidence="7" type="ORF">FB463_002625</name>
    <name evidence="6" type="ORF">FFA01_31280</name>
</gene>
<organism evidence="7 9">
    <name type="scientific">Frigoribacterium faeni</name>
    <dbReference type="NCBI Taxonomy" id="145483"/>
    <lineage>
        <taxon>Bacteria</taxon>
        <taxon>Bacillati</taxon>
        <taxon>Actinomycetota</taxon>
        <taxon>Actinomycetes</taxon>
        <taxon>Micrococcales</taxon>
        <taxon>Microbacteriaceae</taxon>
        <taxon>Frigoribacterium</taxon>
    </lineage>
</organism>
<dbReference type="InterPro" id="IPR001647">
    <property type="entry name" value="HTH_TetR"/>
</dbReference>